<keyword evidence="2" id="KW-1185">Reference proteome</keyword>
<reference evidence="1 2" key="1">
    <citation type="submission" date="2021-01" db="EMBL/GenBank/DDBJ databases">
        <title>Sequencing the genomes of 1000 actinobacteria strains.</title>
        <authorList>
            <person name="Klenk H.-P."/>
        </authorList>
    </citation>
    <scope>NUCLEOTIDE SEQUENCE [LARGE SCALE GENOMIC DNA]</scope>
    <source>
        <strain evidence="1 2">DSM 13057</strain>
    </source>
</reference>
<sequence length="284" mass="31916">MTLRVGIQMYSVRDELAADPIATIRAVIAMGYQNLEFANLTTTDPGVGFAADPSELREVIEADGGTVLSTHLQQIDPERIDDVIAFHRELGTKYLVSKLLYRNLDDIDDIARNINRLGEKMADVGIQQLVHTSLFRSHGDRTDLDELLTRLAPEYRNLELDTYWVHRSGLDVVQIIERYGEWIRVLHQKDLPFSIRQPVNIIAALPADAPLVSETYYQDERYVSPDNFTEIGAGILPLQQTIDAAIEHTDANYILVEQDWSSQSGLKSVEQSIAALLRTNGVTL</sequence>
<dbReference type="EMBL" id="JAFBBU010000001">
    <property type="protein sequence ID" value="MBM7472903.1"/>
    <property type="molecule type" value="Genomic_DNA"/>
</dbReference>
<gene>
    <name evidence="1" type="ORF">JOE66_002537</name>
</gene>
<dbReference type="InterPro" id="IPR050312">
    <property type="entry name" value="IolE/XylAMocC-like"/>
</dbReference>
<dbReference type="SUPFAM" id="SSF51658">
    <property type="entry name" value="Xylose isomerase-like"/>
    <property type="match status" value="1"/>
</dbReference>
<dbReference type="PANTHER" id="PTHR12110">
    <property type="entry name" value="HYDROXYPYRUVATE ISOMERASE"/>
    <property type="match status" value="1"/>
</dbReference>
<accession>A0ABS2L743</accession>
<dbReference type="Proteomes" id="UP000776164">
    <property type="component" value="Unassembled WGS sequence"/>
</dbReference>
<protein>
    <submittedName>
        <fullName evidence="1">Sugar phosphate isomerase/epimerase</fullName>
    </submittedName>
</protein>
<organism evidence="1 2">
    <name type="scientific">Subtercola frigoramans</name>
    <dbReference type="NCBI Taxonomy" id="120298"/>
    <lineage>
        <taxon>Bacteria</taxon>
        <taxon>Bacillati</taxon>
        <taxon>Actinomycetota</taxon>
        <taxon>Actinomycetes</taxon>
        <taxon>Micrococcales</taxon>
        <taxon>Microbacteriaceae</taxon>
        <taxon>Subtercola</taxon>
    </lineage>
</organism>
<dbReference type="RefSeq" id="WP_205109975.1">
    <property type="nucleotide sequence ID" value="NZ_BAAAHT010000015.1"/>
</dbReference>
<dbReference type="GO" id="GO:0016853">
    <property type="term" value="F:isomerase activity"/>
    <property type="evidence" value="ECO:0007669"/>
    <property type="project" value="UniProtKB-KW"/>
</dbReference>
<dbReference type="Gene3D" id="3.20.20.150">
    <property type="entry name" value="Divalent-metal-dependent TIM barrel enzymes"/>
    <property type="match status" value="1"/>
</dbReference>
<dbReference type="InterPro" id="IPR036237">
    <property type="entry name" value="Xyl_isomerase-like_sf"/>
</dbReference>
<proteinExistence type="predicted"/>
<keyword evidence="1" id="KW-0413">Isomerase</keyword>
<dbReference type="PANTHER" id="PTHR12110:SF41">
    <property type="entry name" value="INOSOSE DEHYDRATASE"/>
    <property type="match status" value="1"/>
</dbReference>
<name>A0ABS2L743_9MICO</name>
<comment type="caution">
    <text evidence="1">The sequence shown here is derived from an EMBL/GenBank/DDBJ whole genome shotgun (WGS) entry which is preliminary data.</text>
</comment>
<evidence type="ECO:0000313" key="1">
    <source>
        <dbReference type="EMBL" id="MBM7472903.1"/>
    </source>
</evidence>
<evidence type="ECO:0000313" key="2">
    <source>
        <dbReference type="Proteomes" id="UP000776164"/>
    </source>
</evidence>